<accession>A0A0F9Q097</accession>
<organism evidence="2">
    <name type="scientific">marine sediment metagenome</name>
    <dbReference type="NCBI Taxonomy" id="412755"/>
    <lineage>
        <taxon>unclassified sequences</taxon>
        <taxon>metagenomes</taxon>
        <taxon>ecological metagenomes</taxon>
    </lineage>
</organism>
<keyword evidence="1" id="KW-0235">DNA replication</keyword>
<sequence length="338" mass="39138">MVLAVPLVHTEETPVVRRLAQSYQDHRANFDAQAWRDSGELYYRVDSVLETKYLEKWNHCRDYAWFVRHKDSGEVKVFSSACRLRWCSLCSAARRGWITHQVAEWIKEAHYPKFLTLTLKHSNAPLVHQVKSLYDYFRKFRQCAPMKKGAKGGIWFFQLKRSKESGQWHPHIHCVVEGAYMPQKLLSKVWERITLGSKIVHIKPIRDFEKSAKEVARYASSPADLTTNAKSDYVEIFEAMNHRRSCGTWGTARTVSLRQPKAEETDKWENIGSWTIMYASQNRDPAAAMIINAWNSGDSLADGVTMSVDRSLLWEEGISQILERPPPFLPGFYKDYGF</sequence>
<dbReference type="GO" id="GO:0006260">
    <property type="term" value="P:DNA replication"/>
    <property type="evidence" value="ECO:0007669"/>
    <property type="project" value="UniProtKB-KW"/>
</dbReference>
<dbReference type="GO" id="GO:0003677">
    <property type="term" value="F:DNA binding"/>
    <property type="evidence" value="ECO:0007669"/>
    <property type="project" value="InterPro"/>
</dbReference>
<protein>
    <recommendedName>
        <fullName evidence="3">Replication protein</fullName>
    </recommendedName>
</protein>
<evidence type="ECO:0008006" key="3">
    <source>
        <dbReference type="Google" id="ProtNLM"/>
    </source>
</evidence>
<dbReference type="InterPro" id="IPR000989">
    <property type="entry name" value="Rep"/>
</dbReference>
<name>A0A0F9Q097_9ZZZZ</name>
<evidence type="ECO:0000313" key="2">
    <source>
        <dbReference type="EMBL" id="KKM98862.1"/>
    </source>
</evidence>
<evidence type="ECO:0000256" key="1">
    <source>
        <dbReference type="ARBA" id="ARBA00022705"/>
    </source>
</evidence>
<proteinExistence type="predicted"/>
<dbReference type="AlphaFoldDB" id="A0A0F9Q097"/>
<dbReference type="Pfam" id="PF01446">
    <property type="entry name" value="Rep_1"/>
    <property type="match status" value="1"/>
</dbReference>
<comment type="caution">
    <text evidence="2">The sequence shown here is derived from an EMBL/GenBank/DDBJ whole genome shotgun (WGS) entry which is preliminary data.</text>
</comment>
<reference evidence="2" key="1">
    <citation type="journal article" date="2015" name="Nature">
        <title>Complex archaea that bridge the gap between prokaryotes and eukaryotes.</title>
        <authorList>
            <person name="Spang A."/>
            <person name="Saw J.H."/>
            <person name="Jorgensen S.L."/>
            <person name="Zaremba-Niedzwiedzka K."/>
            <person name="Martijn J."/>
            <person name="Lind A.E."/>
            <person name="van Eijk R."/>
            <person name="Schleper C."/>
            <person name="Guy L."/>
            <person name="Ettema T.J."/>
        </authorList>
    </citation>
    <scope>NUCLEOTIDE SEQUENCE</scope>
</reference>
<dbReference type="EMBL" id="LAZR01005567">
    <property type="protein sequence ID" value="KKM98862.1"/>
    <property type="molecule type" value="Genomic_DNA"/>
</dbReference>
<gene>
    <name evidence="2" type="ORF">LCGC14_1153570</name>
</gene>